<dbReference type="Proteomes" id="UP000276864">
    <property type="component" value="Unassembled WGS sequence"/>
</dbReference>
<dbReference type="EMBL" id="QWIM01001537">
    <property type="protein sequence ID" value="RMY24503.1"/>
    <property type="molecule type" value="Genomic_DNA"/>
</dbReference>
<accession>A0A3M7AAM0</accession>
<feature type="region of interest" description="Disordered" evidence="1">
    <location>
        <begin position="1"/>
        <end position="217"/>
    </location>
</feature>
<protein>
    <submittedName>
        <fullName evidence="2">Uncharacterized protein</fullName>
    </submittedName>
</protein>
<sequence length="217" mass="22083">MESSGAIRMHKAQPGEKMAAEQQSTTAERAVGEPHGSNSAPASGEDSMTDMGTGRRAEDISAAQQNYMADKEAAHSSHQTRSHHGSETGLEQQDPHAAAAEAGGLLSKEDIERLDQEMGMSSNNAGGSAGAREPVSSSGAPQLVGSPGTGFGSSIGTSSGDGRARETSGSPFASGSLSGSDHSASIPDSGPPAGQEGNLHGHHTTRMGEMLDPHLKR</sequence>
<organism evidence="2 3">
    <name type="scientific">Hortaea werneckii</name>
    <name type="common">Black yeast</name>
    <name type="synonym">Cladosporium werneckii</name>
    <dbReference type="NCBI Taxonomy" id="91943"/>
    <lineage>
        <taxon>Eukaryota</taxon>
        <taxon>Fungi</taxon>
        <taxon>Dikarya</taxon>
        <taxon>Ascomycota</taxon>
        <taxon>Pezizomycotina</taxon>
        <taxon>Dothideomycetes</taxon>
        <taxon>Dothideomycetidae</taxon>
        <taxon>Mycosphaerellales</taxon>
        <taxon>Teratosphaeriaceae</taxon>
        <taxon>Hortaea</taxon>
    </lineage>
</organism>
<evidence type="ECO:0000313" key="2">
    <source>
        <dbReference type="EMBL" id="RMY24503.1"/>
    </source>
</evidence>
<reference evidence="2 3" key="1">
    <citation type="journal article" date="2018" name="BMC Genomics">
        <title>Genomic evidence for intraspecific hybridization in a clonal and extremely halotolerant yeast.</title>
        <authorList>
            <person name="Gostincar C."/>
            <person name="Stajich J.E."/>
            <person name="Zupancic J."/>
            <person name="Zalar P."/>
            <person name="Gunde-Cimerman N."/>
        </authorList>
    </citation>
    <scope>NUCLEOTIDE SEQUENCE [LARGE SCALE GENOMIC DNA]</scope>
    <source>
        <strain evidence="2 3">EXF-6651</strain>
    </source>
</reference>
<proteinExistence type="predicted"/>
<gene>
    <name evidence="2" type="ORF">D0866_11373</name>
</gene>
<feature type="compositionally biased region" description="Low complexity" evidence="1">
    <location>
        <begin position="173"/>
        <end position="185"/>
    </location>
</feature>
<evidence type="ECO:0000313" key="3">
    <source>
        <dbReference type="Proteomes" id="UP000276864"/>
    </source>
</evidence>
<name>A0A3M7AAM0_HORWE</name>
<comment type="caution">
    <text evidence="2">The sequence shown here is derived from an EMBL/GenBank/DDBJ whole genome shotgun (WGS) entry which is preliminary data.</text>
</comment>
<dbReference type="AlphaFoldDB" id="A0A3M7AAM0"/>
<feature type="compositionally biased region" description="Basic and acidic residues" evidence="1">
    <location>
        <begin position="107"/>
        <end position="116"/>
    </location>
</feature>
<evidence type="ECO:0000256" key="1">
    <source>
        <dbReference type="SAM" id="MobiDB-lite"/>
    </source>
</evidence>